<sequence length="326" mass="36766">MTRASIDSRRAYALLFGRLYGDDDEDVERLMIEVSGSDHDLCYAVDSEHRRHLLVPIAGDYAFKSRHGAVLSLVEWYAQDQRYMDLVCASDRHSVVFSALADDLVERTNSSELEPAAEAQTVLDEWAQLFKPARVVPEEQKRGIFGELVVLGELARRNVHYALESWVGPDRAIHDFSTRRGDMEVKASARDGMSVTVSELNQLDPVGEDKRLILVRVRVTEGSDGQTLREKVDELIELGLDRSQLVKKVLDEGFAYGVDQDDARYQVKDPAVAWTVEEDFPGLRSSDVPERRRESITSVSYDLDLLGAESFRVPDLSAVLDEMMSR</sequence>
<proteinExistence type="predicted"/>
<protein>
    <submittedName>
        <fullName evidence="1">Uncharacterized protein</fullName>
    </submittedName>
</protein>
<evidence type="ECO:0000313" key="1">
    <source>
        <dbReference type="EMBL" id="ERF67772.1"/>
    </source>
</evidence>
<gene>
    <name evidence="1" type="ORF">H640_01101</name>
</gene>
<comment type="caution">
    <text evidence="1">The sequence shown here is derived from an EMBL/GenBank/DDBJ whole genome shotgun (WGS) entry which is preliminary data.</text>
</comment>
<organism evidence="1 2">
    <name type="scientific">Cutibacterium granulosum TM11</name>
    <dbReference type="NCBI Taxonomy" id="1292373"/>
    <lineage>
        <taxon>Bacteria</taxon>
        <taxon>Bacillati</taxon>
        <taxon>Actinomycetota</taxon>
        <taxon>Actinomycetes</taxon>
        <taxon>Propionibacteriales</taxon>
        <taxon>Propionibacteriaceae</taxon>
        <taxon>Cutibacterium</taxon>
    </lineage>
</organism>
<dbReference type="Proteomes" id="UP000053711">
    <property type="component" value="Unassembled WGS sequence"/>
</dbReference>
<reference evidence="1 2" key="1">
    <citation type="journal article" date="2013" name="BMC Genomics">
        <title>Comparative genomics reveals distinct host-interacting traits of three major human-associated propionibacteria.</title>
        <authorList>
            <person name="Mak T.N."/>
            <person name="Schmid M."/>
            <person name="Brzuszkiewicz E."/>
            <person name="Zeng G."/>
            <person name="Meyer R."/>
            <person name="Sfanos K.S."/>
            <person name="Brinkmann V."/>
            <person name="Meyer T.F."/>
            <person name="Bruggemann H."/>
        </authorList>
    </citation>
    <scope>NUCLEOTIDE SEQUENCE [LARGE SCALE GENOMIC DNA]</scope>
    <source>
        <strain evidence="1 2">TM11</strain>
    </source>
</reference>
<accession>A0ACB4UR28</accession>
<evidence type="ECO:0000313" key="2">
    <source>
        <dbReference type="Proteomes" id="UP000053711"/>
    </source>
</evidence>
<keyword evidence="2" id="KW-1185">Reference proteome</keyword>
<dbReference type="EMBL" id="AOST01000008">
    <property type="protein sequence ID" value="ERF67772.1"/>
    <property type="molecule type" value="Genomic_DNA"/>
</dbReference>
<name>A0ACB4UR28_9ACTN</name>